<organism evidence="2 3">
    <name type="scientific">Aspergillus tanneri</name>
    <dbReference type="NCBI Taxonomy" id="1220188"/>
    <lineage>
        <taxon>Eukaryota</taxon>
        <taxon>Fungi</taxon>
        <taxon>Dikarya</taxon>
        <taxon>Ascomycota</taxon>
        <taxon>Pezizomycotina</taxon>
        <taxon>Eurotiomycetes</taxon>
        <taxon>Eurotiomycetidae</taxon>
        <taxon>Eurotiales</taxon>
        <taxon>Aspergillaceae</taxon>
        <taxon>Aspergillus</taxon>
        <taxon>Aspergillus subgen. Circumdati</taxon>
    </lineage>
</organism>
<gene>
    <name evidence="2" type="ORF">EYZ11_002802</name>
</gene>
<proteinExistence type="predicted"/>
<evidence type="ECO:0000313" key="2">
    <source>
        <dbReference type="EMBL" id="THC97696.1"/>
    </source>
</evidence>
<evidence type="ECO:0000256" key="1">
    <source>
        <dbReference type="SAM" id="MobiDB-lite"/>
    </source>
</evidence>
<dbReference type="Proteomes" id="UP000308092">
    <property type="component" value="Unassembled WGS sequence"/>
</dbReference>
<keyword evidence="3" id="KW-1185">Reference proteome</keyword>
<accession>A0A4S3JPW0</accession>
<dbReference type="EMBL" id="SOSA01000066">
    <property type="protein sequence ID" value="THC97696.1"/>
    <property type="molecule type" value="Genomic_DNA"/>
</dbReference>
<dbReference type="VEuPathDB" id="FungiDB:EYZ11_002802"/>
<evidence type="ECO:0000313" key="3">
    <source>
        <dbReference type="Proteomes" id="UP000308092"/>
    </source>
</evidence>
<name>A0A4S3JPW0_9EURO</name>
<protein>
    <submittedName>
        <fullName evidence="2">Uncharacterized protein</fullName>
    </submittedName>
</protein>
<feature type="region of interest" description="Disordered" evidence="1">
    <location>
        <begin position="55"/>
        <end position="74"/>
    </location>
</feature>
<reference evidence="2 3" key="1">
    <citation type="submission" date="2019-03" db="EMBL/GenBank/DDBJ databases">
        <title>The genome sequence of a newly discovered highly antifungal drug resistant Aspergillus species, Aspergillus tanneri NIH 1004.</title>
        <authorList>
            <person name="Mounaud S."/>
            <person name="Singh I."/>
            <person name="Joardar V."/>
            <person name="Pakala S."/>
            <person name="Pakala S."/>
            <person name="Venepally P."/>
            <person name="Hoover J."/>
            <person name="Nierman W."/>
            <person name="Chung J."/>
            <person name="Losada L."/>
        </authorList>
    </citation>
    <scope>NUCLEOTIDE SEQUENCE [LARGE SCALE GENOMIC DNA]</scope>
    <source>
        <strain evidence="2 3">NIH1004</strain>
    </source>
</reference>
<comment type="caution">
    <text evidence="2">The sequence shown here is derived from an EMBL/GenBank/DDBJ whole genome shotgun (WGS) entry which is preliminary data.</text>
</comment>
<sequence length="125" mass="13883">MLGPMQDHTGCPELKLPLGQLLLDVRKCLVMELFTQSAADFIDLQDGSPKYSLCNDSQVEGTASEPGSHTSKGSCTDGRIVVYRQLVEDTGKLVVAVAAVRFQLYRPWFKRKQVDARKATHARVF</sequence>
<dbReference type="AlphaFoldDB" id="A0A4S3JPW0"/>